<keyword evidence="1 3" id="KW-0884">PQQ biosynthesis</keyword>
<keyword evidence="2 3" id="KW-0560">Oxidoreductase</keyword>
<name>A0ABP3PI00_9PROT</name>
<evidence type="ECO:0000313" key="5">
    <source>
        <dbReference type="EMBL" id="GAA0567574.1"/>
    </source>
</evidence>
<dbReference type="InterPro" id="IPR011845">
    <property type="entry name" value="PqqC"/>
</dbReference>
<dbReference type="Proteomes" id="UP001501588">
    <property type="component" value="Unassembled WGS sequence"/>
</dbReference>
<evidence type="ECO:0000256" key="3">
    <source>
        <dbReference type="HAMAP-Rule" id="MF_00654"/>
    </source>
</evidence>
<protein>
    <recommendedName>
        <fullName evidence="3">Pyrroloquinoline-quinone synthase</fullName>
        <ecNumber evidence="3">1.3.3.11</ecNumber>
    </recommendedName>
    <alternativeName>
        <fullName evidence="3">Coenzyme PQQ synthesis protein C</fullName>
    </alternativeName>
    <alternativeName>
        <fullName evidence="3">Pyrroloquinoline quinone biosynthesis protein C</fullName>
    </alternativeName>
</protein>
<comment type="similarity">
    <text evidence="3">Belongs to the PqqC family.</text>
</comment>
<dbReference type="SUPFAM" id="SSF48613">
    <property type="entry name" value="Heme oxygenase-like"/>
    <property type="match status" value="1"/>
</dbReference>
<dbReference type="NCBIfam" id="TIGR02111">
    <property type="entry name" value="PQQ_syn_pqqC"/>
    <property type="match status" value="1"/>
</dbReference>
<comment type="catalytic activity">
    <reaction evidence="3">
        <text>6-(2-amino-2-carboxyethyl)-7,8-dioxo-1,2,3,4,7,8-hexahydroquinoline-2,4-dicarboxylate + 3 O2 = pyrroloquinoline quinone + 2 H2O2 + 2 H2O + H(+)</text>
        <dbReference type="Rhea" id="RHEA:10692"/>
        <dbReference type="ChEBI" id="CHEBI:15377"/>
        <dbReference type="ChEBI" id="CHEBI:15378"/>
        <dbReference type="ChEBI" id="CHEBI:15379"/>
        <dbReference type="ChEBI" id="CHEBI:16240"/>
        <dbReference type="ChEBI" id="CHEBI:58442"/>
        <dbReference type="ChEBI" id="CHEBI:58778"/>
        <dbReference type="EC" id="1.3.3.11"/>
    </reaction>
</comment>
<sequence>MAVEGAGLQALSPDELEARLRAIGEERYHILHPFHRLLHDGRLSKGQVQAWALNRYYYQASIPRKDATLLARLPTTALRREWRRRLEDHDGDGSRPGGVERWLALTDGLGLDRDYVTSLAGILPGTVFAVDAYVHFVRDRTVLEAIASSLTEMFSPGIISERVSGMLRHYDFVSETTLAYFTPRLTQAPRDVEFALGYVKEHARTRAEQEAVLAALRFKCDLLWAQLDALHHAYVSPGLPPPGAFRPSA</sequence>
<proteinExistence type="inferred from homology"/>
<dbReference type="InterPro" id="IPR039068">
    <property type="entry name" value="PqqC-like"/>
</dbReference>
<dbReference type="HAMAP" id="MF_00654">
    <property type="entry name" value="PQQ_syn_PqqC"/>
    <property type="match status" value="1"/>
</dbReference>
<comment type="caution">
    <text evidence="5">The sequence shown here is derived from an EMBL/GenBank/DDBJ whole genome shotgun (WGS) entry which is preliminary data.</text>
</comment>
<dbReference type="Pfam" id="PF03070">
    <property type="entry name" value="TENA_THI-4"/>
    <property type="match status" value="1"/>
</dbReference>
<dbReference type="PANTHER" id="PTHR40279">
    <property type="entry name" value="PQQC-LIKE PROTEIN"/>
    <property type="match status" value="1"/>
</dbReference>
<evidence type="ECO:0000259" key="4">
    <source>
        <dbReference type="Pfam" id="PF03070"/>
    </source>
</evidence>
<dbReference type="InterPro" id="IPR016084">
    <property type="entry name" value="Haem_Oase-like_multi-hlx"/>
</dbReference>
<keyword evidence="6" id="KW-1185">Reference proteome</keyword>
<gene>
    <name evidence="3 5" type="primary">pqqC</name>
    <name evidence="5" type="ORF">GCM10009416_01970</name>
</gene>
<dbReference type="Gene3D" id="1.20.910.10">
    <property type="entry name" value="Heme oxygenase-like"/>
    <property type="match status" value="1"/>
</dbReference>
<comment type="function">
    <text evidence="3">Ring cyclization and eight-electron oxidation of 3a-(2-amino-2-carboxyethyl)-4,5-dioxo-4,5,6,7,8,9-hexahydroquinoline-7,9-dicarboxylic-acid to PQQ.</text>
</comment>
<organism evidence="5 6">
    <name type="scientific">Craurococcus roseus</name>
    <dbReference type="NCBI Taxonomy" id="77585"/>
    <lineage>
        <taxon>Bacteria</taxon>
        <taxon>Pseudomonadati</taxon>
        <taxon>Pseudomonadota</taxon>
        <taxon>Alphaproteobacteria</taxon>
        <taxon>Acetobacterales</taxon>
        <taxon>Acetobacteraceae</taxon>
        <taxon>Craurococcus</taxon>
    </lineage>
</organism>
<dbReference type="InterPro" id="IPR004305">
    <property type="entry name" value="Thiaminase-2/PQQC"/>
</dbReference>
<evidence type="ECO:0000256" key="2">
    <source>
        <dbReference type="ARBA" id="ARBA00023002"/>
    </source>
</evidence>
<accession>A0ABP3PI00</accession>
<dbReference type="EC" id="1.3.3.11" evidence="3"/>
<dbReference type="EMBL" id="BAAAFZ010000004">
    <property type="protein sequence ID" value="GAA0567574.1"/>
    <property type="molecule type" value="Genomic_DNA"/>
</dbReference>
<comment type="pathway">
    <text evidence="3">Cofactor biosynthesis; pyrroloquinoline quinone biosynthesis.</text>
</comment>
<feature type="domain" description="Thiaminase-2/PQQC" evidence="4">
    <location>
        <begin position="18"/>
        <end position="228"/>
    </location>
</feature>
<evidence type="ECO:0000313" key="6">
    <source>
        <dbReference type="Proteomes" id="UP001501588"/>
    </source>
</evidence>
<reference evidence="6" key="1">
    <citation type="journal article" date="2019" name="Int. J. Syst. Evol. Microbiol.">
        <title>The Global Catalogue of Microorganisms (GCM) 10K type strain sequencing project: providing services to taxonomists for standard genome sequencing and annotation.</title>
        <authorList>
            <consortium name="The Broad Institute Genomics Platform"/>
            <consortium name="The Broad Institute Genome Sequencing Center for Infectious Disease"/>
            <person name="Wu L."/>
            <person name="Ma J."/>
        </authorList>
    </citation>
    <scope>NUCLEOTIDE SEQUENCE [LARGE SCALE GENOMIC DNA]</scope>
    <source>
        <strain evidence="6">JCM 9933</strain>
    </source>
</reference>
<evidence type="ECO:0000256" key="1">
    <source>
        <dbReference type="ARBA" id="ARBA00022905"/>
    </source>
</evidence>
<dbReference type="PANTHER" id="PTHR40279:SF3">
    <property type="entry name" value="4-AMINOBENZOATE SYNTHASE"/>
    <property type="match status" value="1"/>
</dbReference>